<dbReference type="Pfam" id="PF18052">
    <property type="entry name" value="Rx_N"/>
    <property type="match status" value="1"/>
</dbReference>
<feature type="domain" description="Disease resistance N-terminal" evidence="4">
    <location>
        <begin position="1"/>
        <end position="52"/>
    </location>
</feature>
<gene>
    <name evidence="6" type="ORF">Cgig2_017581</name>
</gene>
<name>A0A9Q1KNJ9_9CARY</name>
<dbReference type="SUPFAM" id="SSF52058">
    <property type="entry name" value="L domain-like"/>
    <property type="match status" value="1"/>
</dbReference>
<feature type="domain" description="Disease resistance R13L4/SHOC-2-like LRR" evidence="5">
    <location>
        <begin position="175"/>
        <end position="294"/>
    </location>
</feature>
<keyword evidence="2" id="KW-0547">Nucleotide-binding</keyword>
<dbReference type="GO" id="GO:0006952">
    <property type="term" value="P:defense response"/>
    <property type="evidence" value="ECO:0007669"/>
    <property type="project" value="UniProtKB-KW"/>
</dbReference>
<evidence type="ECO:0000256" key="3">
    <source>
        <dbReference type="ARBA" id="ARBA00022821"/>
    </source>
</evidence>
<dbReference type="PANTHER" id="PTHR47186">
    <property type="entry name" value="LEUCINE-RICH REPEAT-CONTAINING PROTEIN 57"/>
    <property type="match status" value="1"/>
</dbReference>
<dbReference type="Gene3D" id="1.20.5.4130">
    <property type="match status" value="1"/>
</dbReference>
<dbReference type="Proteomes" id="UP001153076">
    <property type="component" value="Unassembled WGS sequence"/>
</dbReference>
<reference evidence="6" key="1">
    <citation type="submission" date="2022-04" db="EMBL/GenBank/DDBJ databases">
        <title>Carnegiea gigantea Genome sequencing and assembly v2.</title>
        <authorList>
            <person name="Copetti D."/>
            <person name="Sanderson M.J."/>
            <person name="Burquez A."/>
            <person name="Wojciechowski M.F."/>
        </authorList>
    </citation>
    <scope>NUCLEOTIDE SEQUENCE</scope>
    <source>
        <strain evidence="6">SGP5-SGP5p</strain>
        <tissue evidence="6">Aerial part</tissue>
    </source>
</reference>
<dbReference type="Gene3D" id="3.80.10.10">
    <property type="entry name" value="Ribonuclease Inhibitor"/>
    <property type="match status" value="1"/>
</dbReference>
<dbReference type="InterPro" id="IPR032675">
    <property type="entry name" value="LRR_dom_sf"/>
</dbReference>
<evidence type="ECO:0000256" key="2">
    <source>
        <dbReference type="ARBA" id="ARBA00022741"/>
    </source>
</evidence>
<evidence type="ECO:0000313" key="7">
    <source>
        <dbReference type="Proteomes" id="UP001153076"/>
    </source>
</evidence>
<dbReference type="GO" id="GO:0000166">
    <property type="term" value="F:nucleotide binding"/>
    <property type="evidence" value="ECO:0007669"/>
    <property type="project" value="UniProtKB-KW"/>
</dbReference>
<accession>A0A9Q1KNJ9</accession>
<dbReference type="OrthoDB" id="2018467at2759"/>
<dbReference type="InterPro" id="IPR041118">
    <property type="entry name" value="Rx_N"/>
</dbReference>
<evidence type="ECO:0000313" key="6">
    <source>
        <dbReference type="EMBL" id="KAJ8446079.1"/>
    </source>
</evidence>
<keyword evidence="3" id="KW-0611">Plant defense</keyword>
<dbReference type="PANTHER" id="PTHR47186:SF13">
    <property type="entry name" value="DISEASE RESISTANCE PROTEIN RGA3"/>
    <property type="match status" value="1"/>
</dbReference>
<dbReference type="Pfam" id="PF23598">
    <property type="entry name" value="LRR_14"/>
    <property type="match status" value="1"/>
</dbReference>
<organism evidence="6 7">
    <name type="scientific">Carnegiea gigantea</name>
    <dbReference type="NCBI Taxonomy" id="171969"/>
    <lineage>
        <taxon>Eukaryota</taxon>
        <taxon>Viridiplantae</taxon>
        <taxon>Streptophyta</taxon>
        <taxon>Embryophyta</taxon>
        <taxon>Tracheophyta</taxon>
        <taxon>Spermatophyta</taxon>
        <taxon>Magnoliopsida</taxon>
        <taxon>eudicotyledons</taxon>
        <taxon>Gunneridae</taxon>
        <taxon>Pentapetalae</taxon>
        <taxon>Caryophyllales</taxon>
        <taxon>Cactineae</taxon>
        <taxon>Cactaceae</taxon>
        <taxon>Cactoideae</taxon>
        <taxon>Echinocereeae</taxon>
        <taxon>Carnegiea</taxon>
    </lineage>
</organism>
<dbReference type="InterPro" id="IPR055414">
    <property type="entry name" value="LRR_R13L4/SHOC2-like"/>
</dbReference>
<dbReference type="EMBL" id="JAKOGI010000061">
    <property type="protein sequence ID" value="KAJ8446079.1"/>
    <property type="molecule type" value="Genomic_DNA"/>
</dbReference>
<evidence type="ECO:0008006" key="8">
    <source>
        <dbReference type="Google" id="ProtNLM"/>
    </source>
</evidence>
<evidence type="ECO:0000256" key="1">
    <source>
        <dbReference type="ARBA" id="ARBA00022737"/>
    </source>
</evidence>
<evidence type="ECO:0000259" key="5">
    <source>
        <dbReference type="Pfam" id="PF23598"/>
    </source>
</evidence>
<evidence type="ECO:0000259" key="4">
    <source>
        <dbReference type="Pfam" id="PF18052"/>
    </source>
</evidence>
<proteinExistence type="predicted"/>
<comment type="caution">
    <text evidence="6">The sequence shown here is derived from an EMBL/GenBank/DDBJ whole genome shotgun (WGS) entry which is preliminary data.</text>
</comment>
<keyword evidence="7" id="KW-1185">Reference proteome</keyword>
<protein>
    <recommendedName>
        <fullName evidence="8">Rx N-terminal domain-containing protein</fullName>
    </recommendedName>
</protein>
<dbReference type="AlphaFoldDB" id="A0A9Q1KNJ9"/>
<keyword evidence="1" id="KW-0677">Repeat</keyword>
<sequence>MEIIQARLYDAERQQEADEAALIRSWLKGLRRVMYQLEDLLEDITIPDIQDEQRALGIFTKTVCFLPSKWSFLRMNGRLFKEADGIMRELHRITSDMDRFHFSHDLMHDLAQMVGDECLLVDGPPKNVNNNIRHFQIDDVYCSSSQLQSWLTTIPHLRSYFQDCGYSVVAPNDIFSSLRRLRVLDLGNERFCSLPASIGKLKHLRYLRVRFEGYNLPRGITKLQHLQTLILNASNELRELPREFYKLTSLEILHIIENILNSVWLIDMPPRFGELISLRSLDRFIVGENDGLDALSRLNLA</sequence>